<dbReference type="AlphaFoldDB" id="A0A420J8M2"/>
<proteinExistence type="predicted"/>
<dbReference type="EMBL" id="MCBQ01001645">
    <property type="protein sequence ID" value="RKF83154.1"/>
    <property type="molecule type" value="Genomic_DNA"/>
</dbReference>
<evidence type="ECO:0000256" key="1">
    <source>
        <dbReference type="SAM" id="SignalP"/>
    </source>
</evidence>
<feature type="chain" id="PRO_5019234778" description="Secreted effector protein" evidence="1">
    <location>
        <begin position="24"/>
        <end position="289"/>
    </location>
</feature>
<keyword evidence="3" id="KW-1185">Reference proteome</keyword>
<accession>A0A420J8M2</accession>
<gene>
    <name evidence="2" type="ORF">GcM3_016016</name>
</gene>
<reference evidence="2 3" key="1">
    <citation type="journal article" date="2018" name="BMC Genomics">
        <title>Comparative genome analyses reveal sequence features reflecting distinct modes of host-adaptation between dicot and monocot powdery mildew.</title>
        <authorList>
            <person name="Wu Y."/>
            <person name="Ma X."/>
            <person name="Pan Z."/>
            <person name="Kale S.D."/>
            <person name="Song Y."/>
            <person name="King H."/>
            <person name="Zhang Q."/>
            <person name="Presley C."/>
            <person name="Deng X."/>
            <person name="Wei C.I."/>
            <person name="Xiao S."/>
        </authorList>
    </citation>
    <scope>NUCLEOTIDE SEQUENCE [LARGE SCALE GENOMIC DNA]</scope>
    <source>
        <strain evidence="2">UMSG3</strain>
    </source>
</reference>
<evidence type="ECO:0008006" key="4">
    <source>
        <dbReference type="Google" id="ProtNLM"/>
    </source>
</evidence>
<evidence type="ECO:0000313" key="3">
    <source>
        <dbReference type="Proteomes" id="UP000283383"/>
    </source>
</evidence>
<keyword evidence="1" id="KW-0732">Signal</keyword>
<feature type="signal peptide" evidence="1">
    <location>
        <begin position="1"/>
        <end position="23"/>
    </location>
</feature>
<dbReference type="Proteomes" id="UP000283383">
    <property type="component" value="Unassembled WGS sequence"/>
</dbReference>
<protein>
    <recommendedName>
        <fullName evidence="4">Secreted effector protein</fullName>
    </recommendedName>
</protein>
<name>A0A420J8M2_9PEZI</name>
<organism evidence="2 3">
    <name type="scientific">Golovinomyces cichoracearum</name>
    <dbReference type="NCBI Taxonomy" id="62708"/>
    <lineage>
        <taxon>Eukaryota</taxon>
        <taxon>Fungi</taxon>
        <taxon>Dikarya</taxon>
        <taxon>Ascomycota</taxon>
        <taxon>Pezizomycotina</taxon>
        <taxon>Leotiomycetes</taxon>
        <taxon>Erysiphales</taxon>
        <taxon>Erysiphaceae</taxon>
        <taxon>Golovinomyces</taxon>
    </lineage>
</organism>
<sequence>MFSVTNCVALFVTFCILLVPTESMRLNSYGYDVQCEQNSKIDVNFINRAAKIVCGHIRANSKVPIETSEESVLKVGNSNPRSNRMIYDLSYLRKEIIDFQHFLVCEWDARRDTCTARGMFASRKGSKDRWKCEDIIPGQFANLSLLRSQSEKTHNYFLDATSPSNENTLSVVTRTPQFNVKCWNEKVISKKVIEEVASKGCLKVYQQKHGPSLRTHGSDRSPQVVPYTGFYFDKAKNLFMFMMPTIAGAVSPVSYNVVIEWDDQNKKCIPHGVILRTENNIYSKCDEIV</sequence>
<evidence type="ECO:0000313" key="2">
    <source>
        <dbReference type="EMBL" id="RKF83154.1"/>
    </source>
</evidence>
<comment type="caution">
    <text evidence="2">The sequence shown here is derived from an EMBL/GenBank/DDBJ whole genome shotgun (WGS) entry which is preliminary data.</text>
</comment>